<feature type="compositionally biased region" description="Low complexity" evidence="1">
    <location>
        <begin position="56"/>
        <end position="69"/>
    </location>
</feature>
<gene>
    <name evidence="2" type="ORF">B7P34_12000</name>
</gene>
<sequence>MRADVRVTSVGSDRYSLTVYLYGECLRGSFLARNPDMALEYGGSGESWKRIESPCGTGKSGTSSSTFEGSGSGRLSADKRVHLRAGA</sequence>
<dbReference type="EMBL" id="PXWG01000022">
    <property type="protein sequence ID" value="PSJ28459.1"/>
    <property type="molecule type" value="Genomic_DNA"/>
</dbReference>
<evidence type="ECO:0000256" key="1">
    <source>
        <dbReference type="SAM" id="MobiDB-lite"/>
    </source>
</evidence>
<keyword evidence="3" id="KW-1185">Reference proteome</keyword>
<evidence type="ECO:0000313" key="3">
    <source>
        <dbReference type="Proteomes" id="UP000242427"/>
    </source>
</evidence>
<organism evidence="2 3">
    <name type="scientific">Streptosporangium nondiastaticum</name>
    <dbReference type="NCBI Taxonomy" id="35764"/>
    <lineage>
        <taxon>Bacteria</taxon>
        <taxon>Bacillati</taxon>
        <taxon>Actinomycetota</taxon>
        <taxon>Actinomycetes</taxon>
        <taxon>Streptosporangiales</taxon>
        <taxon>Streptosporangiaceae</taxon>
        <taxon>Streptosporangium</taxon>
    </lineage>
</organism>
<protein>
    <submittedName>
        <fullName evidence="2">Uncharacterized protein</fullName>
    </submittedName>
</protein>
<accession>A0A9X7JRA6</accession>
<name>A0A9X7JRA6_9ACTN</name>
<reference evidence="2 3" key="1">
    <citation type="submission" date="2018-03" db="EMBL/GenBank/DDBJ databases">
        <title>Chitinolytic properties of Streptosporangium nondiastaticum TBG75A20.</title>
        <authorList>
            <person name="Gayathri V."/>
            <person name="Shiburaj S."/>
        </authorList>
    </citation>
    <scope>NUCLEOTIDE SEQUENCE [LARGE SCALE GENOMIC DNA]</scope>
    <source>
        <strain evidence="2 3">TBG75A20</strain>
    </source>
</reference>
<proteinExistence type="predicted"/>
<feature type="region of interest" description="Disordered" evidence="1">
    <location>
        <begin position="52"/>
        <end position="87"/>
    </location>
</feature>
<dbReference type="AlphaFoldDB" id="A0A9X7JRA6"/>
<evidence type="ECO:0000313" key="2">
    <source>
        <dbReference type="EMBL" id="PSJ28459.1"/>
    </source>
</evidence>
<comment type="caution">
    <text evidence="2">The sequence shown here is derived from an EMBL/GenBank/DDBJ whole genome shotgun (WGS) entry which is preliminary data.</text>
</comment>
<dbReference type="Proteomes" id="UP000242427">
    <property type="component" value="Unassembled WGS sequence"/>
</dbReference>